<name>A0ABR9HE45_9ACTN</name>
<evidence type="ECO:0000256" key="1">
    <source>
        <dbReference type="SAM" id="MobiDB-lite"/>
    </source>
</evidence>
<reference evidence="2 3" key="1">
    <citation type="submission" date="2020-10" db="EMBL/GenBank/DDBJ databases">
        <title>Sequencing the genomes of 1000 actinobacteria strains.</title>
        <authorList>
            <person name="Klenk H.-P."/>
        </authorList>
    </citation>
    <scope>NUCLEOTIDE SEQUENCE [LARGE SCALE GENOMIC DNA]</scope>
    <source>
        <strain evidence="2 3">DSM 45157</strain>
    </source>
</reference>
<proteinExistence type="predicted"/>
<evidence type="ECO:0000313" key="3">
    <source>
        <dbReference type="Proteomes" id="UP000598217"/>
    </source>
</evidence>
<dbReference type="EMBL" id="JADBDY010000001">
    <property type="protein sequence ID" value="MBE1457303.1"/>
    <property type="molecule type" value="Genomic_DNA"/>
</dbReference>
<sequence>MDVFGQRQTQTTRTTQSQDTDPRAEALQAFREMRGLTFTVEWRRFPWTRGADLERALVGPAYLGNVALGLKDRSHWAYQSRDGRTWRYIPRAQVRRLVHEVVEEFAGFVPPLPRRP</sequence>
<protein>
    <submittedName>
        <fullName evidence="2">Uncharacterized protein</fullName>
    </submittedName>
</protein>
<feature type="compositionally biased region" description="Low complexity" evidence="1">
    <location>
        <begin position="1"/>
        <end position="19"/>
    </location>
</feature>
<keyword evidence="3" id="KW-1185">Reference proteome</keyword>
<accession>A0ABR9HE45</accession>
<comment type="caution">
    <text evidence="2">The sequence shown here is derived from an EMBL/GenBank/DDBJ whole genome shotgun (WGS) entry which is preliminary data.</text>
</comment>
<feature type="region of interest" description="Disordered" evidence="1">
    <location>
        <begin position="1"/>
        <end position="23"/>
    </location>
</feature>
<gene>
    <name evidence="2" type="ORF">H4W79_001517</name>
</gene>
<dbReference type="Proteomes" id="UP000598217">
    <property type="component" value="Unassembled WGS sequence"/>
</dbReference>
<evidence type="ECO:0000313" key="2">
    <source>
        <dbReference type="EMBL" id="MBE1457303.1"/>
    </source>
</evidence>
<organism evidence="2 3">
    <name type="scientific">Nocardiopsis terrae</name>
    <dbReference type="NCBI Taxonomy" id="372655"/>
    <lineage>
        <taxon>Bacteria</taxon>
        <taxon>Bacillati</taxon>
        <taxon>Actinomycetota</taxon>
        <taxon>Actinomycetes</taxon>
        <taxon>Streptosporangiales</taxon>
        <taxon>Nocardiopsidaceae</taxon>
        <taxon>Nocardiopsis</taxon>
    </lineage>
</organism>
<dbReference type="RefSeq" id="WP_191273386.1">
    <property type="nucleotide sequence ID" value="NZ_BMXJ01000006.1"/>
</dbReference>